<reference evidence="1" key="2">
    <citation type="journal article" date="2015" name="Data Brief">
        <title>Shoot transcriptome of the giant reed, Arundo donax.</title>
        <authorList>
            <person name="Barrero R.A."/>
            <person name="Guerrero F.D."/>
            <person name="Moolhuijzen P."/>
            <person name="Goolsby J.A."/>
            <person name="Tidwell J."/>
            <person name="Bellgard S.E."/>
            <person name="Bellgard M.I."/>
        </authorList>
    </citation>
    <scope>NUCLEOTIDE SEQUENCE</scope>
    <source>
        <tissue evidence="1">Shoot tissue taken approximately 20 cm above the soil surface</tissue>
    </source>
</reference>
<organism evidence="1">
    <name type="scientific">Arundo donax</name>
    <name type="common">Giant reed</name>
    <name type="synonym">Donax arundinaceus</name>
    <dbReference type="NCBI Taxonomy" id="35708"/>
    <lineage>
        <taxon>Eukaryota</taxon>
        <taxon>Viridiplantae</taxon>
        <taxon>Streptophyta</taxon>
        <taxon>Embryophyta</taxon>
        <taxon>Tracheophyta</taxon>
        <taxon>Spermatophyta</taxon>
        <taxon>Magnoliopsida</taxon>
        <taxon>Liliopsida</taxon>
        <taxon>Poales</taxon>
        <taxon>Poaceae</taxon>
        <taxon>PACMAD clade</taxon>
        <taxon>Arundinoideae</taxon>
        <taxon>Arundineae</taxon>
        <taxon>Arundo</taxon>
    </lineage>
</organism>
<dbReference type="AlphaFoldDB" id="A0A0A9HSI6"/>
<name>A0A0A9HSI6_ARUDO</name>
<sequence length="53" mass="5518">MNHIRLNQTRLITLRSSAGLCLQITDERVSAATAGALAVRPGAGSPAASSTRR</sequence>
<reference evidence="1" key="1">
    <citation type="submission" date="2014-09" db="EMBL/GenBank/DDBJ databases">
        <authorList>
            <person name="Magalhaes I.L.F."/>
            <person name="Oliveira U."/>
            <person name="Santos F.R."/>
            <person name="Vidigal T.H.D.A."/>
            <person name="Brescovit A.D."/>
            <person name="Santos A.J."/>
        </authorList>
    </citation>
    <scope>NUCLEOTIDE SEQUENCE</scope>
    <source>
        <tissue evidence="1">Shoot tissue taken approximately 20 cm above the soil surface</tissue>
    </source>
</reference>
<dbReference type="EMBL" id="GBRH01159102">
    <property type="protein sequence ID" value="JAE38794.1"/>
    <property type="molecule type" value="Transcribed_RNA"/>
</dbReference>
<proteinExistence type="predicted"/>
<protein>
    <submittedName>
        <fullName evidence="1">Uncharacterized protein</fullName>
    </submittedName>
</protein>
<accession>A0A0A9HSI6</accession>
<evidence type="ECO:0000313" key="1">
    <source>
        <dbReference type="EMBL" id="JAE38794.1"/>
    </source>
</evidence>